<gene>
    <name evidence="1" type="ORF">GLOINDRAFT_329917</name>
</gene>
<dbReference type="HOGENOM" id="CLU_2224613_0_0_1"/>
<dbReference type="EMBL" id="KI299122">
    <property type="protein sequence ID" value="ERZ98003.1"/>
    <property type="molecule type" value="Genomic_DNA"/>
</dbReference>
<evidence type="ECO:0000313" key="1">
    <source>
        <dbReference type="EMBL" id="ERZ98003.1"/>
    </source>
</evidence>
<reference evidence="1" key="1">
    <citation type="submission" date="2013-07" db="EMBL/GenBank/DDBJ databases">
        <title>The genome of an arbuscular mycorrhizal fungus provides insights into the evolution of the oldest plant symbiosis.</title>
        <authorList>
            <consortium name="DOE Joint Genome Institute"/>
            <person name="Tisserant E."/>
            <person name="Malbreil M."/>
            <person name="Kuo A."/>
            <person name="Kohler A."/>
            <person name="Symeonidi A."/>
            <person name="Balestrini R."/>
            <person name="Charron P."/>
            <person name="Duensing N."/>
            <person name="Frei-dit-Frey N."/>
            <person name="Gianinazzi-Pearson V."/>
            <person name="Gilbert B."/>
            <person name="Handa Y."/>
            <person name="Hijri M."/>
            <person name="Kaul R."/>
            <person name="Kawaguchi M."/>
            <person name="Krajinski F."/>
            <person name="Lammers P."/>
            <person name="Lapierre D."/>
            <person name="Masclaux F.G."/>
            <person name="Murat C."/>
            <person name="Morin E."/>
            <person name="Ndikumana S."/>
            <person name="Pagni M."/>
            <person name="Petitpierre D."/>
            <person name="Requena N."/>
            <person name="Rosikiewicz P."/>
            <person name="Riley R."/>
            <person name="Saito K."/>
            <person name="San Clemente H."/>
            <person name="Shapiro H."/>
            <person name="van Tuinen D."/>
            <person name="Becard G."/>
            <person name="Bonfante P."/>
            <person name="Paszkowski U."/>
            <person name="Shachar-Hill Y."/>
            <person name="Young J.P."/>
            <person name="Sanders I.R."/>
            <person name="Henrissat B."/>
            <person name="Rensing S.A."/>
            <person name="Grigoriev I.V."/>
            <person name="Corradi N."/>
            <person name="Roux C."/>
            <person name="Martin F."/>
        </authorList>
    </citation>
    <scope>NUCLEOTIDE SEQUENCE</scope>
    <source>
        <strain evidence="1">DAOM 197198</strain>
    </source>
</reference>
<proteinExistence type="predicted"/>
<accession>U9SPY6</accession>
<sequence length="106" mass="11914">MNEMATDTYMPSLERSLLNDPIDKSSLTEQEAMRTEADPMTLVYRDCLFGKEVFYAKNDGIRSKDHVLSLVESEKKALCHRSIVQGSLIVRKTLASLRNSSAVFGI</sequence>
<dbReference type="AlphaFoldDB" id="U9SPY6"/>
<protein>
    <submittedName>
        <fullName evidence="1">Uncharacterized protein</fullName>
    </submittedName>
</protein>
<organism evidence="1">
    <name type="scientific">Rhizophagus irregularis (strain DAOM 181602 / DAOM 197198 / MUCL 43194)</name>
    <name type="common">Arbuscular mycorrhizal fungus</name>
    <name type="synonym">Glomus intraradices</name>
    <dbReference type="NCBI Taxonomy" id="747089"/>
    <lineage>
        <taxon>Eukaryota</taxon>
        <taxon>Fungi</taxon>
        <taxon>Fungi incertae sedis</taxon>
        <taxon>Mucoromycota</taxon>
        <taxon>Glomeromycotina</taxon>
        <taxon>Glomeromycetes</taxon>
        <taxon>Glomerales</taxon>
        <taxon>Glomeraceae</taxon>
        <taxon>Rhizophagus</taxon>
    </lineage>
</organism>
<name>U9SPY6_RHIID</name>